<organism evidence="1 2">
    <name type="scientific">Aureimonas phyllosphaerae</name>
    <dbReference type="NCBI Taxonomy" id="1166078"/>
    <lineage>
        <taxon>Bacteria</taxon>
        <taxon>Pseudomonadati</taxon>
        <taxon>Pseudomonadota</taxon>
        <taxon>Alphaproteobacteria</taxon>
        <taxon>Hyphomicrobiales</taxon>
        <taxon>Aurantimonadaceae</taxon>
        <taxon>Aureimonas</taxon>
    </lineage>
</organism>
<protein>
    <submittedName>
        <fullName evidence="1">Putative secreted Zn-dependent protease</fullName>
    </submittedName>
</protein>
<accession>A0A7W6BQU2</accession>
<dbReference type="GO" id="GO:0006508">
    <property type="term" value="P:proteolysis"/>
    <property type="evidence" value="ECO:0007669"/>
    <property type="project" value="UniProtKB-KW"/>
</dbReference>
<dbReference type="InterPro" id="IPR010321">
    <property type="entry name" value="DUF922"/>
</dbReference>
<dbReference type="GO" id="GO:0008233">
    <property type="term" value="F:peptidase activity"/>
    <property type="evidence" value="ECO:0007669"/>
    <property type="project" value="UniProtKB-KW"/>
</dbReference>
<sequence length="186" mass="20675">MFTGSAHAAEITERTTYFMVRGATFAELDRALGTNGPLLGGGERHAGATKVTFTRDLQFDIQKTGCRIARTNLRLDLVTTLPRWNAPRGADARTRTMWKVLQRDIAEHEAKHSTIAKNWLDLMNRELLALPPEPSCARLEVKAAHLSQQMQMAHAKEQNGFDRAETRVVDSRLNAKLAAATKRAAP</sequence>
<keyword evidence="2" id="KW-1185">Reference proteome</keyword>
<reference evidence="1 2" key="1">
    <citation type="submission" date="2020-08" db="EMBL/GenBank/DDBJ databases">
        <title>Genomic Encyclopedia of Type Strains, Phase IV (KMG-IV): sequencing the most valuable type-strain genomes for metagenomic binning, comparative biology and taxonomic classification.</title>
        <authorList>
            <person name="Goeker M."/>
        </authorList>
    </citation>
    <scope>NUCLEOTIDE SEQUENCE [LARGE SCALE GENOMIC DNA]</scope>
    <source>
        <strain evidence="1 2">DSM 25024</strain>
    </source>
</reference>
<name>A0A7W6BQU2_9HYPH</name>
<dbReference type="RefSeq" id="WP_175526750.1">
    <property type="nucleotide sequence ID" value="NZ_FOOA01000002.1"/>
</dbReference>
<gene>
    <name evidence="1" type="ORF">GGR05_001340</name>
</gene>
<evidence type="ECO:0000313" key="2">
    <source>
        <dbReference type="Proteomes" id="UP000531216"/>
    </source>
</evidence>
<evidence type="ECO:0000313" key="1">
    <source>
        <dbReference type="EMBL" id="MBB3935212.1"/>
    </source>
</evidence>
<proteinExistence type="predicted"/>
<dbReference type="AlphaFoldDB" id="A0A7W6BQU2"/>
<dbReference type="Proteomes" id="UP000531216">
    <property type="component" value="Unassembled WGS sequence"/>
</dbReference>
<dbReference type="EMBL" id="JACIDO010000002">
    <property type="protein sequence ID" value="MBB3935212.1"/>
    <property type="molecule type" value="Genomic_DNA"/>
</dbReference>
<dbReference type="Pfam" id="PF06037">
    <property type="entry name" value="DUF922"/>
    <property type="match status" value="1"/>
</dbReference>
<comment type="caution">
    <text evidence="1">The sequence shown here is derived from an EMBL/GenBank/DDBJ whole genome shotgun (WGS) entry which is preliminary data.</text>
</comment>
<keyword evidence="1" id="KW-0378">Hydrolase</keyword>
<keyword evidence="1" id="KW-0645">Protease</keyword>